<accession>A0ABQ9Z8C7</accession>
<comment type="caution">
    <text evidence="1">The sequence shown here is derived from an EMBL/GenBank/DDBJ whole genome shotgun (WGS) entry which is preliminary data.</text>
</comment>
<dbReference type="EMBL" id="JAOYFB010000003">
    <property type="protein sequence ID" value="KAK4009147.1"/>
    <property type="molecule type" value="Genomic_DNA"/>
</dbReference>
<proteinExistence type="predicted"/>
<evidence type="ECO:0000313" key="1">
    <source>
        <dbReference type="EMBL" id="KAK4009147.1"/>
    </source>
</evidence>
<sequence>MRSNFKSDSTFLEIFFSERWRVGHEDREKSGREVIFQGEALFVARQRTGEVLECLKKESPNIAIQIKI</sequence>
<protein>
    <submittedName>
        <fullName evidence="1">Uncharacterized protein</fullName>
    </submittedName>
</protein>
<name>A0ABQ9Z8C7_9CRUS</name>
<reference evidence="1 2" key="1">
    <citation type="journal article" date="2023" name="Nucleic Acids Res.">
        <title>The hologenome of Daphnia magna reveals possible DNA methylation and microbiome-mediated evolution of the host genome.</title>
        <authorList>
            <person name="Chaturvedi A."/>
            <person name="Li X."/>
            <person name="Dhandapani V."/>
            <person name="Marshall H."/>
            <person name="Kissane S."/>
            <person name="Cuenca-Cambronero M."/>
            <person name="Asole G."/>
            <person name="Calvet F."/>
            <person name="Ruiz-Romero M."/>
            <person name="Marangio P."/>
            <person name="Guigo R."/>
            <person name="Rago D."/>
            <person name="Mirbahai L."/>
            <person name="Eastwood N."/>
            <person name="Colbourne J.K."/>
            <person name="Zhou J."/>
            <person name="Mallon E."/>
            <person name="Orsini L."/>
        </authorList>
    </citation>
    <scope>NUCLEOTIDE SEQUENCE [LARGE SCALE GENOMIC DNA]</scope>
    <source>
        <strain evidence="1">LRV0_1</strain>
    </source>
</reference>
<dbReference type="Proteomes" id="UP001234178">
    <property type="component" value="Unassembled WGS sequence"/>
</dbReference>
<evidence type="ECO:0000313" key="2">
    <source>
        <dbReference type="Proteomes" id="UP001234178"/>
    </source>
</evidence>
<keyword evidence="2" id="KW-1185">Reference proteome</keyword>
<gene>
    <name evidence="1" type="ORF">OUZ56_018230</name>
</gene>
<organism evidence="1 2">
    <name type="scientific">Daphnia magna</name>
    <dbReference type="NCBI Taxonomy" id="35525"/>
    <lineage>
        <taxon>Eukaryota</taxon>
        <taxon>Metazoa</taxon>
        <taxon>Ecdysozoa</taxon>
        <taxon>Arthropoda</taxon>
        <taxon>Crustacea</taxon>
        <taxon>Branchiopoda</taxon>
        <taxon>Diplostraca</taxon>
        <taxon>Cladocera</taxon>
        <taxon>Anomopoda</taxon>
        <taxon>Daphniidae</taxon>
        <taxon>Daphnia</taxon>
    </lineage>
</organism>